<sequence length="105" mass="11772">MTSFFSDQPHCLQRTILVVGVCQCPVQSNRKPAHIPPQCHDISFVGPTTLSTTDYSGCRSLPMPRPEKLRTFHLNVMTSVLSDQPHCLQRTILVVGVCQCHVQRN</sequence>
<comment type="caution">
    <text evidence="1">The sequence shown here is derived from an EMBL/GenBank/DDBJ whole genome shotgun (WGS) entry which is preliminary data.</text>
</comment>
<dbReference type="Proteomes" id="UP001519460">
    <property type="component" value="Unassembled WGS sequence"/>
</dbReference>
<proteinExistence type="predicted"/>
<evidence type="ECO:0000313" key="1">
    <source>
        <dbReference type="EMBL" id="KAK7487435.1"/>
    </source>
</evidence>
<name>A0ABD0KKU4_9CAEN</name>
<evidence type="ECO:0000313" key="2">
    <source>
        <dbReference type="Proteomes" id="UP001519460"/>
    </source>
</evidence>
<dbReference type="AlphaFoldDB" id="A0ABD0KKU4"/>
<organism evidence="1 2">
    <name type="scientific">Batillaria attramentaria</name>
    <dbReference type="NCBI Taxonomy" id="370345"/>
    <lineage>
        <taxon>Eukaryota</taxon>
        <taxon>Metazoa</taxon>
        <taxon>Spiralia</taxon>
        <taxon>Lophotrochozoa</taxon>
        <taxon>Mollusca</taxon>
        <taxon>Gastropoda</taxon>
        <taxon>Caenogastropoda</taxon>
        <taxon>Sorbeoconcha</taxon>
        <taxon>Cerithioidea</taxon>
        <taxon>Batillariidae</taxon>
        <taxon>Batillaria</taxon>
    </lineage>
</organism>
<keyword evidence="2" id="KW-1185">Reference proteome</keyword>
<reference evidence="1 2" key="1">
    <citation type="journal article" date="2023" name="Sci. Data">
        <title>Genome assembly of the Korean intertidal mud-creeper Batillaria attramentaria.</title>
        <authorList>
            <person name="Patra A.K."/>
            <person name="Ho P.T."/>
            <person name="Jun S."/>
            <person name="Lee S.J."/>
            <person name="Kim Y."/>
            <person name="Won Y.J."/>
        </authorList>
    </citation>
    <scope>NUCLEOTIDE SEQUENCE [LARGE SCALE GENOMIC DNA]</scope>
    <source>
        <strain evidence="1">Wonlab-2016</strain>
    </source>
</reference>
<dbReference type="EMBL" id="JACVVK020000164">
    <property type="protein sequence ID" value="KAK7487435.1"/>
    <property type="molecule type" value="Genomic_DNA"/>
</dbReference>
<gene>
    <name evidence="1" type="ORF">BaRGS_00021276</name>
</gene>
<accession>A0ABD0KKU4</accession>
<protein>
    <submittedName>
        <fullName evidence="1">Uncharacterized protein</fullName>
    </submittedName>
</protein>